<dbReference type="Gene3D" id="1.10.20.10">
    <property type="entry name" value="Histone, subunit A"/>
    <property type="match status" value="1"/>
</dbReference>
<dbReference type="SUPFAM" id="SSF55347">
    <property type="entry name" value="Glyceraldehyde-3-phosphate dehydrogenase-like, C-terminal domain"/>
    <property type="match status" value="1"/>
</dbReference>
<dbReference type="SUPFAM" id="SSF51735">
    <property type="entry name" value="NAD(P)-binding Rossmann-fold domains"/>
    <property type="match status" value="1"/>
</dbReference>
<dbReference type="Gene3D" id="3.30.70.270">
    <property type="match status" value="1"/>
</dbReference>
<accession>A0AAE0VF32</accession>
<evidence type="ECO:0000256" key="6">
    <source>
        <dbReference type="ARBA" id="ARBA00023002"/>
    </source>
</evidence>
<dbReference type="InterPro" id="IPR005900">
    <property type="entry name" value="6-phosphogluconolactonase_DevB"/>
</dbReference>
<dbReference type="PROSITE" id="PS50878">
    <property type="entry name" value="RT_POL"/>
    <property type="match status" value="1"/>
</dbReference>
<dbReference type="InterPro" id="IPR043502">
    <property type="entry name" value="DNA/RNA_pol_sf"/>
</dbReference>
<dbReference type="InterPro" id="IPR036291">
    <property type="entry name" value="NAD(P)-bd_dom_sf"/>
</dbReference>
<dbReference type="GO" id="GO:0004523">
    <property type="term" value="F:RNA-DNA hybrid ribonuclease activity"/>
    <property type="evidence" value="ECO:0007669"/>
    <property type="project" value="UniProtKB-EC"/>
</dbReference>
<reference evidence="10" key="1">
    <citation type="submission" date="2023-06" db="EMBL/GenBank/DDBJ databases">
        <title>Male Hemibagrus guttatus genome.</title>
        <authorList>
            <person name="Bian C."/>
        </authorList>
    </citation>
    <scope>NUCLEOTIDE SEQUENCE</scope>
    <source>
        <strain evidence="10">Male_cb2023</strain>
        <tissue evidence="10">Muscle</tissue>
    </source>
</reference>
<dbReference type="SUPFAM" id="SSF100950">
    <property type="entry name" value="NagB/RpiA/CoA transferase-like"/>
    <property type="match status" value="1"/>
</dbReference>
<dbReference type="Pfam" id="PF00078">
    <property type="entry name" value="RVT_1"/>
    <property type="match status" value="1"/>
</dbReference>
<dbReference type="GO" id="GO:0050661">
    <property type="term" value="F:NADP binding"/>
    <property type="evidence" value="ECO:0007669"/>
    <property type="project" value="InterPro"/>
</dbReference>
<dbReference type="InterPro" id="IPR000477">
    <property type="entry name" value="RT_dom"/>
</dbReference>
<evidence type="ECO:0000256" key="2">
    <source>
        <dbReference type="ARBA" id="ARBA00010879"/>
    </source>
</evidence>
<dbReference type="Gene3D" id="3.40.50.720">
    <property type="entry name" value="NAD(P)-binding Rossmann-like Domain"/>
    <property type="match status" value="1"/>
</dbReference>
<dbReference type="Gene3D" id="3.30.360.10">
    <property type="entry name" value="Dihydrodipicolinate Reductase, domain 2"/>
    <property type="match status" value="1"/>
</dbReference>
<proteinExistence type="inferred from homology"/>
<feature type="region of interest" description="Disordered" evidence="8">
    <location>
        <begin position="1168"/>
        <end position="1213"/>
    </location>
</feature>
<dbReference type="PROSITE" id="PS00069">
    <property type="entry name" value="G6P_DEHYDROGENASE"/>
    <property type="match status" value="1"/>
</dbReference>
<keyword evidence="4" id="KW-0313">Glucose metabolism</keyword>
<dbReference type="AlphaFoldDB" id="A0AAE0VF32"/>
<dbReference type="GO" id="GO:0009051">
    <property type="term" value="P:pentose-phosphate shunt, oxidative branch"/>
    <property type="evidence" value="ECO:0007669"/>
    <property type="project" value="TreeGrafter"/>
</dbReference>
<dbReference type="Pfam" id="PF02781">
    <property type="entry name" value="G6PD_C"/>
    <property type="match status" value="1"/>
</dbReference>
<dbReference type="InterPro" id="IPR001282">
    <property type="entry name" value="G6P_DH"/>
</dbReference>
<comment type="similarity">
    <text evidence="2">Belongs to the beta type-B retroviral polymerase family. HERV class-II K(HML-2) pol subfamily.</text>
</comment>
<dbReference type="GO" id="GO:0006006">
    <property type="term" value="P:glucose metabolic process"/>
    <property type="evidence" value="ECO:0007669"/>
    <property type="project" value="UniProtKB-KW"/>
</dbReference>
<organism evidence="10 11">
    <name type="scientific">Hemibagrus guttatus</name>
    <dbReference type="NCBI Taxonomy" id="175788"/>
    <lineage>
        <taxon>Eukaryota</taxon>
        <taxon>Metazoa</taxon>
        <taxon>Chordata</taxon>
        <taxon>Craniata</taxon>
        <taxon>Vertebrata</taxon>
        <taxon>Euteleostomi</taxon>
        <taxon>Actinopterygii</taxon>
        <taxon>Neopterygii</taxon>
        <taxon>Teleostei</taxon>
        <taxon>Ostariophysi</taxon>
        <taxon>Siluriformes</taxon>
        <taxon>Bagridae</taxon>
        <taxon>Hemibagrus</taxon>
    </lineage>
</organism>
<evidence type="ECO:0000313" key="10">
    <source>
        <dbReference type="EMBL" id="KAK3556117.1"/>
    </source>
</evidence>
<dbReference type="GO" id="GO:0046982">
    <property type="term" value="F:protein heterodimerization activity"/>
    <property type="evidence" value="ECO:0007669"/>
    <property type="project" value="InterPro"/>
</dbReference>
<dbReference type="InterPro" id="IPR009072">
    <property type="entry name" value="Histone-fold"/>
</dbReference>
<dbReference type="EMBL" id="JAUCMX010000001">
    <property type="protein sequence ID" value="KAK3556117.1"/>
    <property type="molecule type" value="Genomic_DNA"/>
</dbReference>
<dbReference type="GO" id="GO:0004345">
    <property type="term" value="F:glucose-6-phosphate dehydrogenase activity"/>
    <property type="evidence" value="ECO:0007669"/>
    <property type="project" value="InterPro"/>
</dbReference>
<evidence type="ECO:0000256" key="1">
    <source>
        <dbReference type="ARBA" id="ARBA00004959"/>
    </source>
</evidence>
<dbReference type="Proteomes" id="UP001274896">
    <property type="component" value="Unassembled WGS sequence"/>
</dbReference>
<dbReference type="Pfam" id="PF00479">
    <property type="entry name" value="G6PD_N"/>
    <property type="match status" value="1"/>
</dbReference>
<evidence type="ECO:0000313" key="11">
    <source>
        <dbReference type="Proteomes" id="UP001274896"/>
    </source>
</evidence>
<dbReference type="GO" id="GO:0071821">
    <property type="term" value="C:FANCM-MHF complex"/>
    <property type="evidence" value="ECO:0007669"/>
    <property type="project" value="InterPro"/>
</dbReference>
<keyword evidence="11" id="KW-1185">Reference proteome</keyword>
<keyword evidence="7" id="KW-0119">Carbohydrate metabolism</keyword>
<dbReference type="SUPFAM" id="SSF56672">
    <property type="entry name" value="DNA/RNA polymerases"/>
    <property type="match status" value="1"/>
</dbReference>
<dbReference type="InterPro" id="IPR037171">
    <property type="entry name" value="NagB/RpiA_transferase-like"/>
</dbReference>
<dbReference type="GO" id="GO:0017057">
    <property type="term" value="F:6-phosphogluconolactonase activity"/>
    <property type="evidence" value="ECO:0007669"/>
    <property type="project" value="InterPro"/>
</dbReference>
<name>A0AAE0VF32_9TELE</name>
<protein>
    <recommendedName>
        <fullName evidence="3">ribonuclease H</fullName>
        <ecNumber evidence="3">3.1.26.4</ecNumber>
    </recommendedName>
</protein>
<gene>
    <name evidence="10" type="ORF">QTP70_005601</name>
</gene>
<dbReference type="GO" id="GO:0005783">
    <property type="term" value="C:endoplasmic reticulum"/>
    <property type="evidence" value="ECO:0007669"/>
    <property type="project" value="TreeGrafter"/>
</dbReference>
<evidence type="ECO:0000256" key="3">
    <source>
        <dbReference type="ARBA" id="ARBA00012180"/>
    </source>
</evidence>
<comment type="caution">
    <text evidence="10">The sequence shown here is derived from an EMBL/GenBank/DDBJ whole genome shotgun (WGS) entry which is preliminary data.</text>
</comment>
<dbReference type="Pfam" id="PF01182">
    <property type="entry name" value="Glucosamine_iso"/>
    <property type="match status" value="1"/>
</dbReference>
<comment type="pathway">
    <text evidence="1">Carbohydrate degradation; pentose phosphate pathway.</text>
</comment>
<dbReference type="PANTHER" id="PTHR23429">
    <property type="entry name" value="GLUCOSE-6-PHOSPHATE 1-DEHYDROGENASE G6PD"/>
    <property type="match status" value="1"/>
</dbReference>
<evidence type="ECO:0000259" key="9">
    <source>
        <dbReference type="PROSITE" id="PS50878"/>
    </source>
</evidence>
<evidence type="ECO:0000256" key="5">
    <source>
        <dbReference type="ARBA" id="ARBA00022857"/>
    </source>
</evidence>
<dbReference type="CDD" id="cd22919">
    <property type="entry name" value="HFD_CENP-S"/>
    <property type="match status" value="1"/>
</dbReference>
<dbReference type="SUPFAM" id="SSF47113">
    <property type="entry name" value="Histone-fold"/>
    <property type="match status" value="1"/>
</dbReference>
<feature type="domain" description="Reverse transcriptase" evidence="9">
    <location>
        <begin position="1"/>
        <end position="191"/>
    </location>
</feature>
<dbReference type="InterPro" id="IPR022675">
    <property type="entry name" value="G6P_DH_C"/>
</dbReference>
<dbReference type="Gene3D" id="3.40.50.1360">
    <property type="match status" value="1"/>
</dbReference>
<dbReference type="InterPro" id="IPR019796">
    <property type="entry name" value="G6P_DH_AS"/>
</dbReference>
<feature type="compositionally biased region" description="Basic residues" evidence="8">
    <location>
        <begin position="1190"/>
        <end position="1200"/>
    </location>
</feature>
<evidence type="ECO:0000256" key="4">
    <source>
        <dbReference type="ARBA" id="ARBA00022526"/>
    </source>
</evidence>
<dbReference type="EC" id="3.1.26.4" evidence="3"/>
<sequence>MKSTTDAIFALRILMEKYRDRQRELHCVFVDLEKAYDRVPREELWYCMRKSGVAEKYVRVVQDMYERSRTVVRCAVGQTEEFNVEVGLHQGSALSPFLFAIVMDQLSEEVRQESPWTMMFANDIVICSESREQVEENLERWRFALERRGMKVSRSKTEYMCVNEREGSGTVRLQGEEVKKVQEFKYLGSTVQSNGECGKEVKKRVQAGWNGWRKVSGVLCDRKISARIKGKVYRTVVRPAMLYGLETVSLRKRQESELEVAELKMLRFSLGVTRLDRIRNDYIRGTAHVGRLGDKVREARLSWFGHVQRRTMCRSVDERLSETICVYMWFDEAMWKIRWCVLLLTTTCWLRGHAKDSKDPPRPGHVSVVIVGGTGDLAKKYLWQGFFHLYASQVDKGHTFSFYGGGLSSAEKGTPLLFEILKELKCTSGLTVERCALVKEQFIRLSQYLQLKSLEDYEKLSEQIQLQLKQEDMMEAGRLFYMSVPAFAYAEIAEKINSTCRPPAGAWLRVVLEKPFGHSFNSAQILATQLYSFLKEEEMYRIDHYLGKQVVSHILLFRKKNHKLLKPIWNKHHIERIEIVLKETLDCKGRIQFYDQYGVIRDMLQNHLTEIMTLLMMNIPANLSNSEEVLQNKLKVFNGLEYIDRSSVVVGQYQSYNAEVQMELNKTKDYFSFTPTFAGVVIFGNSPQFDGIPIFMSSGKMLDERIGYARVIFKNDKFCIQEYSSVHCKPKQIVFYLGHGNLQYSGILVSKNLFKPDLVNSDWKEVTEHKDISVLGLPLSDYHIQSPKLPTEAYYELISNVFYGHKDSFVSAENLMASWAFWTPLLNSLVNVVPRLYPGGAANGDLLNFQLQSRMVGFISDEEVNVIQQGPEENFQVMQGKFCNADMVSAWSKELVERIASDLHDMAEEMVQAEGQFHLALSGGSSPIALFLQLTQQHYTFPWHSTHVWLADERCVPPTEADSNFRSIHDQLLQNVHIPYFNIHPMPVQLNQRLCVEEDGGALLYEKQISQLINGSRFHYILLGVGEDGHTASLFQDTNLQNNGDRLVALTESPIKPHQRMSLTFTTINKAHRRLKAAVHYTVGKICQSTVAECEKQISKQAVAAIAETTFRQCEIFAKDLEAFARIGKTWLIVKRFDGMFSRSPSRHAKRHTITVDDVKLLARRSAALSSHMQQKSEELAMNNQELKEKRKKNAAKRKSKEMEGNEAEETEN</sequence>
<keyword evidence="5" id="KW-0521">NADP</keyword>
<dbReference type="PRINTS" id="PR00079">
    <property type="entry name" value="G6PDHDRGNASE"/>
</dbReference>
<dbReference type="InterPro" id="IPR043128">
    <property type="entry name" value="Rev_trsase/Diguanyl_cyclase"/>
</dbReference>
<dbReference type="InterPro" id="IPR022674">
    <property type="entry name" value="G6P_DH_NAD-bd"/>
</dbReference>
<dbReference type="PANTHER" id="PTHR23429:SF7">
    <property type="entry name" value="GDH_6PGL ENDOPLASMIC BIFUNCTIONAL PROTEIN"/>
    <property type="match status" value="1"/>
</dbReference>
<evidence type="ECO:0000256" key="7">
    <source>
        <dbReference type="ARBA" id="ARBA00023277"/>
    </source>
</evidence>
<dbReference type="InterPro" id="IPR006148">
    <property type="entry name" value="Glc/Gal-6P_isomerase"/>
</dbReference>
<dbReference type="CDD" id="cd01400">
    <property type="entry name" value="6PGL"/>
    <property type="match status" value="1"/>
</dbReference>
<evidence type="ECO:0000256" key="8">
    <source>
        <dbReference type="SAM" id="MobiDB-lite"/>
    </source>
</evidence>
<dbReference type="NCBIfam" id="TIGR01198">
    <property type="entry name" value="pgl"/>
    <property type="match status" value="1"/>
</dbReference>
<dbReference type="CDD" id="cd01650">
    <property type="entry name" value="RT_nLTR_like"/>
    <property type="match status" value="1"/>
</dbReference>
<keyword evidence="6" id="KW-0560">Oxidoreductase</keyword>